<dbReference type="Proteomes" id="UP000464754">
    <property type="component" value="Chromosome"/>
</dbReference>
<evidence type="ECO:0000313" key="2">
    <source>
        <dbReference type="EMBL" id="BBK23739.1"/>
    </source>
</evidence>
<keyword evidence="1" id="KW-0472">Membrane</keyword>
<evidence type="ECO:0000313" key="3">
    <source>
        <dbReference type="Proteomes" id="UP000464754"/>
    </source>
</evidence>
<organism evidence="2 3">
    <name type="scientific">Amedibacterium intestinale</name>
    <dbReference type="NCBI Taxonomy" id="2583452"/>
    <lineage>
        <taxon>Bacteria</taxon>
        <taxon>Bacillati</taxon>
        <taxon>Bacillota</taxon>
        <taxon>Erysipelotrichia</taxon>
        <taxon>Erysipelotrichales</taxon>
        <taxon>Erysipelotrichaceae</taxon>
        <taxon>Amedibacterium</taxon>
    </lineage>
</organism>
<dbReference type="EMBL" id="AP019695">
    <property type="protein sequence ID" value="BBK23739.1"/>
    <property type="molecule type" value="Genomic_DNA"/>
</dbReference>
<keyword evidence="3" id="KW-1185">Reference proteome</keyword>
<proteinExistence type="predicted"/>
<gene>
    <name evidence="2" type="ORF">Aargi30884_26420</name>
</gene>
<keyword evidence="1" id="KW-0812">Transmembrane</keyword>
<reference evidence="3" key="1">
    <citation type="submission" date="2019-05" db="EMBL/GenBank/DDBJ databases">
        <title>Complete genome sequencing of Absiella argi strain JCM 30884.</title>
        <authorList>
            <person name="Sakamoto M."/>
            <person name="Murakami T."/>
            <person name="Mori H."/>
        </authorList>
    </citation>
    <scope>NUCLEOTIDE SEQUENCE [LARGE SCALE GENOMIC DNA]</scope>
    <source>
        <strain evidence="3">JCM 30884</strain>
    </source>
</reference>
<sequence length="204" mass="23068">MAKSNKKSKQVKQKNTKSNILYIVATVVILIPLLMLGYIYFSTKENKGKPTVGNRFDNALVEKIEQNQIDQVKSSLKYDKAENVEINLTSATLRITIDLQDTCGKSDVDSVLNDAYKKTTQILPVETYFTNKDDVKMYDLDIHVYNFIPKDDDSTDGWVYKEKIKNASSKKAVTDTLSSARSKEDANALLKQQKELEKEAGQSK</sequence>
<dbReference type="AlphaFoldDB" id="A0A6N4TLW4"/>
<protein>
    <submittedName>
        <fullName evidence="2">Uncharacterized protein</fullName>
    </submittedName>
</protein>
<dbReference type="KEGG" id="aarg:Aargi30884_26420"/>
<accession>A0A6N4TLW4</accession>
<name>A0A6N4TLW4_9FIRM</name>
<keyword evidence="1" id="KW-1133">Transmembrane helix</keyword>
<dbReference type="RefSeq" id="WP_115715684.1">
    <property type="nucleotide sequence ID" value="NZ_AP019695.1"/>
</dbReference>
<evidence type="ECO:0000256" key="1">
    <source>
        <dbReference type="SAM" id="Phobius"/>
    </source>
</evidence>
<feature type="transmembrane region" description="Helical" evidence="1">
    <location>
        <begin position="20"/>
        <end position="41"/>
    </location>
</feature>